<gene>
    <name evidence="2" type="ORF">QZM52_05535</name>
</gene>
<reference evidence="2" key="1">
    <citation type="submission" date="2023-07" db="EMBL/GenBank/DDBJ databases">
        <title>A collection of bacterial strains from the Burkholderia cepacia Research Laboratory and Repository.</title>
        <authorList>
            <person name="Lipuma J."/>
            <person name="Spilker T."/>
            <person name="Caverly L."/>
        </authorList>
    </citation>
    <scope>NUCLEOTIDE SEQUENCE</scope>
    <source>
        <strain evidence="2">AU42020</strain>
    </source>
</reference>
<dbReference type="EMBL" id="JAUJSQ010000002">
    <property type="protein sequence ID" value="MDN7930753.1"/>
    <property type="molecule type" value="Genomic_DNA"/>
</dbReference>
<dbReference type="Proteomes" id="UP001171606">
    <property type="component" value="Unassembled WGS sequence"/>
</dbReference>
<accession>A0ABT8P8D2</accession>
<sequence length="277" mass="29535">MGTFMRGLLVAAAVMSMCGTAAAETVATEPVLVPVSPAAHAAVERLLADLRTRSTPDQYAAVAGAIHASPALAAQLDELIEGGLLTRIEVDGDAPESGTKAAARRNASVWILTPAFIANQAPRRLFDVVHEDDILPDNMVFALGYMAWRAKHDADVSRASDVLRRASGGGTDAQKRQWVDMNMRLDAGGYIQGWNDTVDASTFQHDGRPISIVQAVQMMMNLRYRGPLIKAIRATPPAPRLRITAPALEPDAGNLDALVAALQTSPVVDIEPLNAAR</sequence>
<evidence type="ECO:0008006" key="4">
    <source>
        <dbReference type="Google" id="ProtNLM"/>
    </source>
</evidence>
<evidence type="ECO:0000313" key="2">
    <source>
        <dbReference type="EMBL" id="MDN7930753.1"/>
    </source>
</evidence>
<keyword evidence="3" id="KW-1185">Reference proteome</keyword>
<name>A0ABT8P8D2_9BURK</name>
<feature type="chain" id="PRO_5045841737" description="Lipoprotein" evidence="1">
    <location>
        <begin position="24"/>
        <end position="277"/>
    </location>
</feature>
<keyword evidence="1" id="KW-0732">Signal</keyword>
<evidence type="ECO:0000256" key="1">
    <source>
        <dbReference type="SAM" id="SignalP"/>
    </source>
</evidence>
<feature type="signal peptide" evidence="1">
    <location>
        <begin position="1"/>
        <end position="23"/>
    </location>
</feature>
<comment type="caution">
    <text evidence="2">The sequence shown here is derived from an EMBL/GenBank/DDBJ whole genome shotgun (WGS) entry which is preliminary data.</text>
</comment>
<proteinExistence type="predicted"/>
<organism evidence="2 3">
    <name type="scientific">Burkholderia metallica</name>
    <dbReference type="NCBI Taxonomy" id="488729"/>
    <lineage>
        <taxon>Bacteria</taxon>
        <taxon>Pseudomonadati</taxon>
        <taxon>Pseudomonadota</taxon>
        <taxon>Betaproteobacteria</taxon>
        <taxon>Burkholderiales</taxon>
        <taxon>Burkholderiaceae</taxon>
        <taxon>Burkholderia</taxon>
        <taxon>Burkholderia cepacia complex</taxon>
    </lineage>
</organism>
<evidence type="ECO:0000313" key="3">
    <source>
        <dbReference type="Proteomes" id="UP001171606"/>
    </source>
</evidence>
<protein>
    <recommendedName>
        <fullName evidence="4">Lipoprotein</fullName>
    </recommendedName>
</protein>
<dbReference type="RefSeq" id="WP_174921804.1">
    <property type="nucleotide sequence ID" value="NZ_CABVPT010000024.1"/>
</dbReference>